<organism evidence="2 3">
    <name type="scientific">Desmospora profundinema</name>
    <dbReference type="NCBI Taxonomy" id="1571184"/>
    <lineage>
        <taxon>Bacteria</taxon>
        <taxon>Bacillati</taxon>
        <taxon>Bacillota</taxon>
        <taxon>Bacilli</taxon>
        <taxon>Bacillales</taxon>
        <taxon>Thermoactinomycetaceae</taxon>
        <taxon>Desmospora</taxon>
    </lineage>
</organism>
<protein>
    <recommendedName>
        <fullName evidence="4">DUF4878 domain-containing protein</fullName>
    </recommendedName>
</protein>
<sequence length="159" mass="18460">MNTKALGRASIIFLALLLLSACANQLSGSERTAVEFYKSVWVEGNLEQAERLVSDRVNLQEVRWRVADTREEEMDNPPILVVESPTDTQMINTRTILIHRPSDKRDYRVTVRRIPGGNWRVIRFQQNYDKDRGGYIGNNPYQRLVQEFPGLNWKRVETP</sequence>
<gene>
    <name evidence="2" type="ORF">JOE21_002373</name>
</gene>
<keyword evidence="1" id="KW-0732">Signal</keyword>
<evidence type="ECO:0008006" key="4">
    <source>
        <dbReference type="Google" id="ProtNLM"/>
    </source>
</evidence>
<evidence type="ECO:0000313" key="2">
    <source>
        <dbReference type="EMBL" id="MDR6226366.1"/>
    </source>
</evidence>
<proteinExistence type="predicted"/>
<keyword evidence="3" id="KW-1185">Reference proteome</keyword>
<feature type="chain" id="PRO_5045174127" description="DUF4878 domain-containing protein" evidence="1">
    <location>
        <begin position="24"/>
        <end position="159"/>
    </location>
</feature>
<dbReference type="PROSITE" id="PS51257">
    <property type="entry name" value="PROKAR_LIPOPROTEIN"/>
    <property type="match status" value="1"/>
</dbReference>
<dbReference type="EMBL" id="JAVDQG010000005">
    <property type="protein sequence ID" value="MDR6226366.1"/>
    <property type="molecule type" value="Genomic_DNA"/>
</dbReference>
<name>A0ABU1INK5_9BACL</name>
<reference evidence="2 3" key="1">
    <citation type="submission" date="2023-07" db="EMBL/GenBank/DDBJ databases">
        <title>Genomic Encyclopedia of Type Strains, Phase IV (KMG-IV): sequencing the most valuable type-strain genomes for metagenomic binning, comparative biology and taxonomic classification.</title>
        <authorList>
            <person name="Goeker M."/>
        </authorList>
    </citation>
    <scope>NUCLEOTIDE SEQUENCE [LARGE SCALE GENOMIC DNA]</scope>
    <source>
        <strain evidence="2 3">DSM 45903</strain>
    </source>
</reference>
<evidence type="ECO:0000313" key="3">
    <source>
        <dbReference type="Proteomes" id="UP001185012"/>
    </source>
</evidence>
<dbReference type="Proteomes" id="UP001185012">
    <property type="component" value="Unassembled WGS sequence"/>
</dbReference>
<comment type="caution">
    <text evidence="2">The sequence shown here is derived from an EMBL/GenBank/DDBJ whole genome shotgun (WGS) entry which is preliminary data.</text>
</comment>
<dbReference type="RefSeq" id="WP_309866151.1">
    <property type="nucleotide sequence ID" value="NZ_JAVDQG010000005.1"/>
</dbReference>
<evidence type="ECO:0000256" key="1">
    <source>
        <dbReference type="SAM" id="SignalP"/>
    </source>
</evidence>
<accession>A0ABU1INK5</accession>
<feature type="signal peptide" evidence="1">
    <location>
        <begin position="1"/>
        <end position="23"/>
    </location>
</feature>